<dbReference type="STRING" id="3476.A0A2P5AR76"/>
<dbReference type="PANTHER" id="PTHR33538:SF2">
    <property type="entry name" value="PROTEIN GAMETE EXPRESSED 1"/>
    <property type="match status" value="1"/>
</dbReference>
<sequence>MQKKNWKIIEERTENLLQCSNQIFDSLNSIDLRTQQVAQTTKNAGEQIDVVLNHSAAVYEQSRKIATSQAELQEGQVEIKKNLKEGMSMLQDSYSHLGQEIDNLRNEAVEIEEEISRIGDEISSKQSR</sequence>
<dbReference type="Proteomes" id="UP000237105">
    <property type="component" value="Unassembled WGS sequence"/>
</dbReference>
<keyword evidence="3" id="KW-1185">Reference proteome</keyword>
<reference evidence="3" key="1">
    <citation type="submission" date="2016-06" db="EMBL/GenBank/DDBJ databases">
        <title>Parallel loss of symbiosis genes in relatives of nitrogen-fixing non-legume Parasponia.</title>
        <authorList>
            <person name="Van Velzen R."/>
            <person name="Holmer R."/>
            <person name="Bu F."/>
            <person name="Rutten L."/>
            <person name="Van Zeijl A."/>
            <person name="Liu W."/>
            <person name="Santuari L."/>
            <person name="Cao Q."/>
            <person name="Sharma T."/>
            <person name="Shen D."/>
            <person name="Roswanjaya Y."/>
            <person name="Wardhani T."/>
            <person name="Kalhor M.S."/>
            <person name="Jansen J."/>
            <person name="Van den Hoogen J."/>
            <person name="Gungor B."/>
            <person name="Hartog M."/>
            <person name="Hontelez J."/>
            <person name="Verver J."/>
            <person name="Yang W.-C."/>
            <person name="Schijlen E."/>
            <person name="Repin R."/>
            <person name="Schilthuizen M."/>
            <person name="Schranz E."/>
            <person name="Heidstra R."/>
            <person name="Miyata K."/>
            <person name="Fedorova E."/>
            <person name="Kohlen W."/>
            <person name="Bisseling T."/>
            <person name="Smit S."/>
            <person name="Geurts R."/>
        </authorList>
    </citation>
    <scope>NUCLEOTIDE SEQUENCE [LARGE SCALE GENOMIC DNA]</scope>
    <source>
        <strain evidence="3">cv. WU1-14</strain>
    </source>
</reference>
<organism evidence="2 3">
    <name type="scientific">Parasponia andersonii</name>
    <name type="common">Sponia andersonii</name>
    <dbReference type="NCBI Taxonomy" id="3476"/>
    <lineage>
        <taxon>Eukaryota</taxon>
        <taxon>Viridiplantae</taxon>
        <taxon>Streptophyta</taxon>
        <taxon>Embryophyta</taxon>
        <taxon>Tracheophyta</taxon>
        <taxon>Spermatophyta</taxon>
        <taxon>Magnoliopsida</taxon>
        <taxon>eudicotyledons</taxon>
        <taxon>Gunneridae</taxon>
        <taxon>Pentapetalae</taxon>
        <taxon>rosids</taxon>
        <taxon>fabids</taxon>
        <taxon>Rosales</taxon>
        <taxon>Cannabaceae</taxon>
        <taxon>Parasponia</taxon>
    </lineage>
</organism>
<gene>
    <name evidence="2" type="ORF">PanWU01x14_308000</name>
</gene>
<dbReference type="AlphaFoldDB" id="A0A2P5AR76"/>
<dbReference type="OrthoDB" id="377549at2759"/>
<evidence type="ECO:0000313" key="3">
    <source>
        <dbReference type="Proteomes" id="UP000237105"/>
    </source>
</evidence>
<name>A0A2P5AR76_PARAD</name>
<comment type="caution">
    <text evidence="2">The sequence shown here is derived from an EMBL/GenBank/DDBJ whole genome shotgun (WGS) entry which is preliminary data.</text>
</comment>
<dbReference type="PANTHER" id="PTHR33538">
    <property type="entry name" value="PROTEIN GAMETE EXPRESSED 1"/>
    <property type="match status" value="1"/>
</dbReference>
<evidence type="ECO:0000313" key="2">
    <source>
        <dbReference type="EMBL" id="PON39050.1"/>
    </source>
</evidence>
<proteinExistence type="predicted"/>
<keyword evidence="1" id="KW-0175">Coiled coil</keyword>
<dbReference type="EMBL" id="JXTB01000477">
    <property type="protein sequence ID" value="PON39050.1"/>
    <property type="molecule type" value="Genomic_DNA"/>
</dbReference>
<dbReference type="InterPro" id="IPR040346">
    <property type="entry name" value="GEX1/Brambleberry"/>
</dbReference>
<evidence type="ECO:0000256" key="1">
    <source>
        <dbReference type="SAM" id="Coils"/>
    </source>
</evidence>
<protein>
    <submittedName>
        <fullName evidence="2">Uncharacterized protein</fullName>
    </submittedName>
</protein>
<feature type="coiled-coil region" evidence="1">
    <location>
        <begin position="87"/>
        <end position="121"/>
    </location>
</feature>
<accession>A0A2P5AR76</accession>